<feature type="region of interest" description="Disordered" evidence="8">
    <location>
        <begin position="1"/>
        <end position="35"/>
    </location>
</feature>
<feature type="transmembrane region" description="Helical" evidence="9">
    <location>
        <begin position="84"/>
        <end position="105"/>
    </location>
</feature>
<dbReference type="PANTHER" id="PTHR21716:SF53">
    <property type="entry name" value="PERMEASE PERM-RELATED"/>
    <property type="match status" value="1"/>
</dbReference>
<dbReference type="RefSeq" id="WP_245859277.1">
    <property type="nucleotide sequence ID" value="NZ_PGTZ01000012.1"/>
</dbReference>
<evidence type="ECO:0000256" key="8">
    <source>
        <dbReference type="SAM" id="MobiDB-lite"/>
    </source>
</evidence>
<evidence type="ECO:0000313" key="11">
    <source>
        <dbReference type="Proteomes" id="UP000231586"/>
    </source>
</evidence>
<keyword evidence="7 9" id="KW-0472">Membrane</keyword>
<accession>A0A2M8W3J4</accession>
<keyword evidence="6 9" id="KW-1133">Transmembrane helix</keyword>
<gene>
    <name evidence="10" type="ORF">CLV34_3014</name>
</gene>
<feature type="region of interest" description="Disordered" evidence="8">
    <location>
        <begin position="394"/>
        <end position="428"/>
    </location>
</feature>
<dbReference type="EMBL" id="PGTZ01000012">
    <property type="protein sequence ID" value="PJI85501.1"/>
    <property type="molecule type" value="Genomic_DNA"/>
</dbReference>
<organism evidence="10 11">
    <name type="scientific">Luteimicrobium subarcticum</name>
    <dbReference type="NCBI Taxonomy" id="620910"/>
    <lineage>
        <taxon>Bacteria</taxon>
        <taxon>Bacillati</taxon>
        <taxon>Actinomycetota</taxon>
        <taxon>Actinomycetes</taxon>
        <taxon>Micrococcales</taxon>
        <taxon>Luteimicrobium</taxon>
    </lineage>
</organism>
<dbReference type="Proteomes" id="UP000231586">
    <property type="component" value="Unassembled WGS sequence"/>
</dbReference>
<evidence type="ECO:0000313" key="10">
    <source>
        <dbReference type="EMBL" id="PJI85501.1"/>
    </source>
</evidence>
<feature type="transmembrane region" description="Helical" evidence="9">
    <location>
        <begin position="112"/>
        <end position="135"/>
    </location>
</feature>
<feature type="transmembrane region" description="Helical" evidence="9">
    <location>
        <begin position="271"/>
        <end position="299"/>
    </location>
</feature>
<feature type="transmembrane region" description="Helical" evidence="9">
    <location>
        <begin position="352"/>
        <end position="385"/>
    </location>
</feature>
<evidence type="ECO:0000256" key="5">
    <source>
        <dbReference type="ARBA" id="ARBA00022692"/>
    </source>
</evidence>
<name>A0A2M8W3J4_9MICO</name>
<comment type="caution">
    <text evidence="10">The sequence shown here is derived from an EMBL/GenBank/DDBJ whole genome shotgun (WGS) entry which is preliminary data.</text>
</comment>
<keyword evidence="3" id="KW-0813">Transport</keyword>
<reference evidence="10 11" key="1">
    <citation type="submission" date="2017-11" db="EMBL/GenBank/DDBJ databases">
        <title>Genomic Encyclopedia of Archaeal and Bacterial Type Strains, Phase II (KMG-II): From Individual Species to Whole Genera.</title>
        <authorList>
            <person name="Goeker M."/>
        </authorList>
    </citation>
    <scope>NUCLEOTIDE SEQUENCE [LARGE SCALE GENOMIC DNA]</scope>
    <source>
        <strain evidence="10 11">DSM 22413</strain>
    </source>
</reference>
<evidence type="ECO:0000256" key="6">
    <source>
        <dbReference type="ARBA" id="ARBA00022989"/>
    </source>
</evidence>
<evidence type="ECO:0000256" key="1">
    <source>
        <dbReference type="ARBA" id="ARBA00004651"/>
    </source>
</evidence>
<evidence type="ECO:0000256" key="4">
    <source>
        <dbReference type="ARBA" id="ARBA00022475"/>
    </source>
</evidence>
<feature type="transmembrane region" description="Helical" evidence="9">
    <location>
        <begin position="60"/>
        <end position="78"/>
    </location>
</feature>
<proteinExistence type="inferred from homology"/>
<dbReference type="AlphaFoldDB" id="A0A2M8W3J4"/>
<feature type="transmembrane region" description="Helical" evidence="9">
    <location>
        <begin position="199"/>
        <end position="221"/>
    </location>
</feature>
<dbReference type="InterPro" id="IPR002549">
    <property type="entry name" value="AI-2E-like"/>
</dbReference>
<evidence type="ECO:0000256" key="9">
    <source>
        <dbReference type="SAM" id="Phobius"/>
    </source>
</evidence>
<evidence type="ECO:0000256" key="2">
    <source>
        <dbReference type="ARBA" id="ARBA00009773"/>
    </source>
</evidence>
<dbReference type="GO" id="GO:0005886">
    <property type="term" value="C:plasma membrane"/>
    <property type="evidence" value="ECO:0007669"/>
    <property type="project" value="UniProtKB-SubCell"/>
</dbReference>
<evidence type="ECO:0000256" key="3">
    <source>
        <dbReference type="ARBA" id="ARBA00022448"/>
    </source>
</evidence>
<dbReference type="Pfam" id="PF01594">
    <property type="entry name" value="AI-2E_transport"/>
    <property type="match status" value="1"/>
</dbReference>
<dbReference type="PANTHER" id="PTHR21716">
    <property type="entry name" value="TRANSMEMBRANE PROTEIN"/>
    <property type="match status" value="1"/>
</dbReference>
<comment type="subcellular location">
    <subcellularLocation>
        <location evidence="1">Cell membrane</location>
        <topology evidence="1">Multi-pass membrane protein</topology>
    </subcellularLocation>
</comment>
<keyword evidence="5 9" id="KW-0812">Transmembrane</keyword>
<dbReference type="GO" id="GO:0055085">
    <property type="term" value="P:transmembrane transport"/>
    <property type="evidence" value="ECO:0007669"/>
    <property type="project" value="TreeGrafter"/>
</dbReference>
<comment type="similarity">
    <text evidence="2">Belongs to the autoinducer-2 exporter (AI-2E) (TC 2.A.86) family.</text>
</comment>
<sequence>MTNSAGGDAGSAATTGTKPQRTPQPVTPAARRVAGGRRNPSVAGYVPDPIPTWLRVMAGWGWRLLIVAAAVALVFYVLSQVRLLVVAVFIALVFTSVLRPVVNVFARVMWRWLAVLLALLLSIAVVGGLITYVVASVAGQWQDLADQFDNGIQQILDFLNGGPFHLHLTTDNFNDWLDKGRQWITDHSGDIASTAFSQVASVAEVFTCLALAIFCTIFFLARGSEMWTWFLNQTPEPAREPLTLAGGAGWYAFSGYARGTVIIALTDGLLAGIWLTILGIPLAAPLAVLVFVGAFIPLVGAPGAMIIAMIVALATKGVWAALLVGVGIALIGQLEGHVLQPLIMGKQVSLHPVVVALSVTAGTLVGGLLGAIVAVPLVGVTWAVFSRLHTPDPPMTVEESTSEVAGVELDPGEKLPHAGTAPDDDETE</sequence>
<keyword evidence="11" id="KW-1185">Reference proteome</keyword>
<feature type="compositionally biased region" description="Low complexity" evidence="8">
    <location>
        <begin position="1"/>
        <end position="17"/>
    </location>
</feature>
<evidence type="ECO:0000256" key="7">
    <source>
        <dbReference type="ARBA" id="ARBA00023136"/>
    </source>
</evidence>
<protein>
    <submittedName>
        <fullName evidence="10">Putative PurR-regulated permease PerM</fullName>
    </submittedName>
</protein>
<keyword evidence="4" id="KW-1003">Cell membrane</keyword>
<feature type="transmembrane region" description="Helical" evidence="9">
    <location>
        <begin position="306"/>
        <end position="332"/>
    </location>
</feature>